<proteinExistence type="predicted"/>
<gene>
    <name evidence="2" type="ORF">M0R45_000851</name>
</gene>
<dbReference type="PANTHER" id="PTHR36761:SF2">
    <property type="entry name" value="ORF03 PROTEIN"/>
    <property type="match status" value="1"/>
</dbReference>
<keyword evidence="1" id="KW-0732">Signal</keyword>
<feature type="chain" id="PRO_5043799984" evidence="1">
    <location>
        <begin position="18"/>
        <end position="105"/>
    </location>
</feature>
<dbReference type="PANTHER" id="PTHR36761">
    <property type="entry name" value="ORF03 PROTEIN"/>
    <property type="match status" value="1"/>
</dbReference>
<organism evidence="2 3">
    <name type="scientific">Rubus argutus</name>
    <name type="common">Southern blackberry</name>
    <dbReference type="NCBI Taxonomy" id="59490"/>
    <lineage>
        <taxon>Eukaryota</taxon>
        <taxon>Viridiplantae</taxon>
        <taxon>Streptophyta</taxon>
        <taxon>Embryophyta</taxon>
        <taxon>Tracheophyta</taxon>
        <taxon>Spermatophyta</taxon>
        <taxon>Magnoliopsida</taxon>
        <taxon>eudicotyledons</taxon>
        <taxon>Gunneridae</taxon>
        <taxon>Pentapetalae</taxon>
        <taxon>rosids</taxon>
        <taxon>fabids</taxon>
        <taxon>Rosales</taxon>
        <taxon>Rosaceae</taxon>
        <taxon>Rosoideae</taxon>
        <taxon>Rosoideae incertae sedis</taxon>
        <taxon>Rubus</taxon>
    </lineage>
</organism>
<accession>A0AAW1VN90</accession>
<evidence type="ECO:0000313" key="2">
    <source>
        <dbReference type="EMBL" id="KAK9903880.1"/>
    </source>
</evidence>
<protein>
    <submittedName>
        <fullName evidence="2">Uncharacterized protein</fullName>
    </submittedName>
</protein>
<evidence type="ECO:0000256" key="1">
    <source>
        <dbReference type="SAM" id="SignalP"/>
    </source>
</evidence>
<reference evidence="2 3" key="1">
    <citation type="journal article" date="2023" name="G3 (Bethesda)">
        <title>A chromosome-length genome assembly and annotation of blackberry (Rubus argutus, cv. 'Hillquist').</title>
        <authorList>
            <person name="Bruna T."/>
            <person name="Aryal R."/>
            <person name="Dudchenko O."/>
            <person name="Sargent D.J."/>
            <person name="Mead D."/>
            <person name="Buti M."/>
            <person name="Cavallini A."/>
            <person name="Hytonen T."/>
            <person name="Andres J."/>
            <person name="Pham M."/>
            <person name="Weisz D."/>
            <person name="Mascagni F."/>
            <person name="Usai G."/>
            <person name="Natali L."/>
            <person name="Bassil N."/>
            <person name="Fernandez G.E."/>
            <person name="Lomsadze A."/>
            <person name="Armour M."/>
            <person name="Olukolu B."/>
            <person name="Poorten T."/>
            <person name="Britton C."/>
            <person name="Davik J."/>
            <person name="Ashrafi H."/>
            <person name="Aiden E.L."/>
            <person name="Borodovsky M."/>
            <person name="Worthington M."/>
        </authorList>
    </citation>
    <scope>NUCLEOTIDE SEQUENCE [LARGE SCALE GENOMIC DNA]</scope>
    <source>
        <strain evidence="2">PI 553951</strain>
    </source>
</reference>
<dbReference type="AlphaFoldDB" id="A0AAW1VN90"/>
<evidence type="ECO:0000313" key="3">
    <source>
        <dbReference type="Proteomes" id="UP001457282"/>
    </source>
</evidence>
<dbReference type="Proteomes" id="UP001457282">
    <property type="component" value="Unassembled WGS sequence"/>
</dbReference>
<dbReference type="EMBL" id="JBEDUW010000205">
    <property type="protein sequence ID" value="KAK9903880.1"/>
    <property type="molecule type" value="Genomic_DNA"/>
</dbReference>
<feature type="signal peptide" evidence="1">
    <location>
        <begin position="1"/>
        <end position="17"/>
    </location>
</feature>
<name>A0AAW1VN90_RUBAR</name>
<sequence length="105" mass="11511">MAVVLGNLALLLDVTSPRTILPDRKTRPVALDALLNLHLSLPKREPHNHAYNGFIAGKGFDSDGEARSQRVVARGKANSKVNGVDFGRDEEGERQRIWGRGRGRG</sequence>
<comment type="caution">
    <text evidence="2">The sequence shown here is derived from an EMBL/GenBank/DDBJ whole genome shotgun (WGS) entry which is preliminary data.</text>
</comment>
<keyword evidence="3" id="KW-1185">Reference proteome</keyword>
<dbReference type="GO" id="GO:0009535">
    <property type="term" value="C:chloroplast thylakoid membrane"/>
    <property type="evidence" value="ECO:0007669"/>
    <property type="project" value="TreeGrafter"/>
</dbReference>